<dbReference type="InterPro" id="IPR015637">
    <property type="entry name" value="MUG/TDG"/>
</dbReference>
<evidence type="ECO:0000313" key="6">
    <source>
        <dbReference type="EMBL" id="GLI69099.1"/>
    </source>
</evidence>
<evidence type="ECO:0000256" key="4">
    <source>
        <dbReference type="SAM" id="MobiDB-lite"/>
    </source>
</evidence>
<gene>
    <name evidence="6" type="ORF">VaNZ11_013645</name>
</gene>
<evidence type="ECO:0000259" key="5">
    <source>
        <dbReference type="Pfam" id="PF03167"/>
    </source>
</evidence>
<evidence type="ECO:0000256" key="1">
    <source>
        <dbReference type="ARBA" id="ARBA00022763"/>
    </source>
</evidence>
<reference evidence="6 7" key="1">
    <citation type="journal article" date="2023" name="IScience">
        <title>Expanded male sex-determining region conserved during the evolution of homothallism in the green alga Volvox.</title>
        <authorList>
            <person name="Yamamoto K."/>
            <person name="Matsuzaki R."/>
            <person name="Mahakham W."/>
            <person name="Heman W."/>
            <person name="Sekimoto H."/>
            <person name="Kawachi M."/>
            <person name="Minakuchi Y."/>
            <person name="Toyoda A."/>
            <person name="Nozaki H."/>
        </authorList>
    </citation>
    <scope>NUCLEOTIDE SEQUENCE [LARGE SCALE GENOMIC DNA]</scope>
    <source>
        <strain evidence="6 7">NIES-4468</strain>
    </source>
</reference>
<evidence type="ECO:0000313" key="7">
    <source>
        <dbReference type="Proteomes" id="UP001165090"/>
    </source>
</evidence>
<dbReference type="Proteomes" id="UP001165090">
    <property type="component" value="Unassembled WGS sequence"/>
</dbReference>
<dbReference type="CDD" id="cd10028">
    <property type="entry name" value="UDG-F2_TDG_MUG"/>
    <property type="match status" value="1"/>
</dbReference>
<feature type="region of interest" description="Disordered" evidence="4">
    <location>
        <begin position="236"/>
        <end position="306"/>
    </location>
</feature>
<keyword evidence="3" id="KW-0234">DNA repair</keyword>
<feature type="compositionally biased region" description="Low complexity" evidence="4">
    <location>
        <begin position="258"/>
        <end position="295"/>
    </location>
</feature>
<keyword evidence="1" id="KW-0227">DNA damage</keyword>
<accession>A0ABQ5SHH2</accession>
<dbReference type="EMBL" id="BSDZ01000080">
    <property type="protein sequence ID" value="GLI69099.1"/>
    <property type="molecule type" value="Genomic_DNA"/>
</dbReference>
<proteinExistence type="predicted"/>
<feature type="domain" description="Uracil-DNA glycosylase-like" evidence="5">
    <location>
        <begin position="306"/>
        <end position="375"/>
    </location>
</feature>
<dbReference type="Pfam" id="PF03167">
    <property type="entry name" value="UDG"/>
    <property type="match status" value="1"/>
</dbReference>
<comment type="caution">
    <text evidence="6">The sequence shown here is derived from an EMBL/GenBank/DDBJ whole genome shotgun (WGS) entry which is preliminary data.</text>
</comment>
<dbReference type="SUPFAM" id="SSF52141">
    <property type="entry name" value="Uracil-DNA glycosylase-like"/>
    <property type="match status" value="1"/>
</dbReference>
<dbReference type="PANTHER" id="PTHR12159">
    <property type="entry name" value="G/T AND G/U MISMATCH-SPECIFIC DNA GLYCOSYLASE"/>
    <property type="match status" value="1"/>
</dbReference>
<organism evidence="6 7">
    <name type="scientific">Volvox africanus</name>
    <dbReference type="NCBI Taxonomy" id="51714"/>
    <lineage>
        <taxon>Eukaryota</taxon>
        <taxon>Viridiplantae</taxon>
        <taxon>Chlorophyta</taxon>
        <taxon>core chlorophytes</taxon>
        <taxon>Chlorophyceae</taxon>
        <taxon>CS clade</taxon>
        <taxon>Chlamydomonadales</taxon>
        <taxon>Volvocaceae</taxon>
        <taxon>Volvox</taxon>
    </lineage>
</organism>
<feature type="region of interest" description="Disordered" evidence="4">
    <location>
        <begin position="520"/>
        <end position="558"/>
    </location>
</feature>
<sequence length="576" mass="59476">MSDATLSNAFQEYKCMSLHTSRAANNVRRTAMSASGGNTREILSARGKGSSSSSSFREGGMPFADATFTTVAHDPVLSAGPMAPAAKRARKVPTNPSPSSPLPPNFVVAMAPVTTGVATAVQPGSGGVVPGVSGGRGHAAHDISVSQGSIPTLAAPKSTSASNNFISPWPSAQLLTTPVVGTSTITVPTLLTTTGSATATEVAEPTSVCAAGAIGAPACLHPQAPACLEDTCNRIPSTSPIVTPTGRKTTRSTSWVPAGAAGSDATSSGRRTRSGSSKPSTSASPSPSLLVRGPRGVPPRGVPEKLGDRPLRLVIVGHNPSAHAWQSGHYYSHPANHMWRLLIATGIAPPGTRSAEDDDRLPAAAGVGFLDVGCGHPGTDSSSFSSEVFKSWSQAFYARLKAHMGRASASIGCSCGLCGAPSLVAFSGKRHYLELLNVGKPPRERVKTVEHGPQKLLPAGWPFPAAATEVWVCSSTSGAAALTRGQREAPYRRLAEKMRGIEWPRRVALKCISASSVPNNEARASLSDVGPTVKEATEAKAEGVETVTEGAEMEEGEEELVVVEGEEDVEDDAEET</sequence>
<evidence type="ECO:0000256" key="2">
    <source>
        <dbReference type="ARBA" id="ARBA00022801"/>
    </source>
</evidence>
<dbReference type="Gene3D" id="3.40.470.10">
    <property type="entry name" value="Uracil-DNA glycosylase-like domain"/>
    <property type="match status" value="1"/>
</dbReference>
<keyword evidence="2" id="KW-0378">Hydrolase</keyword>
<name>A0ABQ5SHH2_9CHLO</name>
<dbReference type="InterPro" id="IPR036895">
    <property type="entry name" value="Uracil-DNA_glycosylase-like_sf"/>
</dbReference>
<protein>
    <recommendedName>
        <fullName evidence="5">Uracil-DNA glycosylase-like domain-containing protein</fullName>
    </recommendedName>
</protein>
<dbReference type="PANTHER" id="PTHR12159:SF9">
    <property type="entry name" value="G_T MISMATCH-SPECIFIC THYMINE DNA GLYCOSYLASE"/>
    <property type="match status" value="1"/>
</dbReference>
<dbReference type="InterPro" id="IPR005122">
    <property type="entry name" value="Uracil-DNA_glycosylase-like"/>
</dbReference>
<evidence type="ECO:0000256" key="3">
    <source>
        <dbReference type="ARBA" id="ARBA00023204"/>
    </source>
</evidence>
<feature type="region of interest" description="Disordered" evidence="4">
    <location>
        <begin position="83"/>
        <end position="103"/>
    </location>
</feature>
<keyword evidence="7" id="KW-1185">Reference proteome</keyword>